<organism evidence="3 5">
    <name type="scientific">Orrella dioscoreae</name>
    <dbReference type="NCBI Taxonomy" id="1851544"/>
    <lineage>
        <taxon>Bacteria</taxon>
        <taxon>Pseudomonadati</taxon>
        <taxon>Pseudomonadota</taxon>
        <taxon>Betaproteobacteria</taxon>
        <taxon>Burkholderiales</taxon>
        <taxon>Alcaligenaceae</taxon>
        <taxon>Orrella</taxon>
    </lineage>
</organism>
<reference evidence="3 5" key="1">
    <citation type="submission" date="2016-06" db="EMBL/GenBank/DDBJ databases">
        <authorList>
            <person name="Kjaerup R.B."/>
            <person name="Dalgaard T.S."/>
            <person name="Juul-Madsen H.R."/>
        </authorList>
    </citation>
    <scope>NUCLEOTIDE SEQUENCE [LARGE SCALE GENOMIC DNA]</scope>
    <source>
        <strain evidence="3">Orrdi1</strain>
    </source>
</reference>
<protein>
    <submittedName>
        <fullName evidence="3">Tricarboxylate transport protein TctC</fullName>
    </submittedName>
</protein>
<name>A0A1C3JYR9_9BURK</name>
<keyword evidence="5" id="KW-1185">Reference proteome</keyword>
<accession>A0A1C3JYR9</accession>
<dbReference type="Gene3D" id="3.40.190.150">
    <property type="entry name" value="Bordetella uptake gene, domain 1"/>
    <property type="match status" value="1"/>
</dbReference>
<dbReference type="RefSeq" id="WP_067750298.1">
    <property type="nucleotide sequence ID" value="NZ_LT907988.1"/>
</dbReference>
<dbReference type="Proteomes" id="UP000078558">
    <property type="component" value="Chromosome I"/>
</dbReference>
<dbReference type="Pfam" id="PF03401">
    <property type="entry name" value="TctC"/>
    <property type="match status" value="1"/>
</dbReference>
<dbReference type="InterPro" id="IPR005064">
    <property type="entry name" value="BUG"/>
</dbReference>
<dbReference type="InterPro" id="IPR042100">
    <property type="entry name" value="Bug_dom1"/>
</dbReference>
<dbReference type="PIRSF" id="PIRSF017082">
    <property type="entry name" value="YflP"/>
    <property type="match status" value="1"/>
</dbReference>
<dbReference type="PANTHER" id="PTHR42928:SF5">
    <property type="entry name" value="BLR1237 PROTEIN"/>
    <property type="match status" value="1"/>
</dbReference>
<sequence>MTTLFRAPRALATLLLAGLGALPAAAQADPYPTRAIELMVAYQPGGGSDNTARLIADVARPLMPQPVVVLNRPGASGSIGWAYVANGQPDGYRTVLMTTEMLVVPLMGIGKTTADDFLPIARFTDDPSSVTVRADAPWKTLEEFLADARKKPGNVAISNAGIGTVPHLAAAALGEASGVQFTHVPYQGSSPAIMGLLAGDVQATTVAYAELRQHVETGKLRTLAVMADQRVQGLDSPTLKEKGMDLQFSVWRGIGLPRQAPAEAVAKWREVARQISESSTFDAALRKQNLTPAYADSDAFAADIARQAAAFKTLVPKLNLKD</sequence>
<evidence type="ECO:0000313" key="4">
    <source>
        <dbReference type="EMBL" id="SOE49827.1"/>
    </source>
</evidence>
<feature type="signal peptide" evidence="2">
    <location>
        <begin position="1"/>
        <end position="28"/>
    </location>
</feature>
<evidence type="ECO:0000256" key="2">
    <source>
        <dbReference type="SAM" id="SignalP"/>
    </source>
</evidence>
<feature type="chain" id="PRO_5015062487" evidence="2">
    <location>
        <begin position="29"/>
        <end position="322"/>
    </location>
</feature>
<dbReference type="STRING" id="1851544.ODI_00506"/>
<proteinExistence type="inferred from homology"/>
<evidence type="ECO:0000256" key="1">
    <source>
        <dbReference type="ARBA" id="ARBA00006987"/>
    </source>
</evidence>
<reference evidence="4 5" key="2">
    <citation type="submission" date="2017-08" db="EMBL/GenBank/DDBJ databases">
        <authorList>
            <person name="de Groot N.N."/>
        </authorList>
    </citation>
    <scope>NUCLEOTIDE SEQUENCE [LARGE SCALE GENOMIC DNA]</scope>
    <source>
        <strain evidence="4">Orrdi1</strain>
    </source>
</reference>
<dbReference type="PANTHER" id="PTHR42928">
    <property type="entry name" value="TRICARBOXYLATE-BINDING PROTEIN"/>
    <property type="match status" value="1"/>
</dbReference>
<dbReference type="EMBL" id="LT907988">
    <property type="protein sequence ID" value="SOE49827.1"/>
    <property type="molecule type" value="Genomic_DNA"/>
</dbReference>
<dbReference type="CDD" id="cd07012">
    <property type="entry name" value="PBP2_Bug_TTT"/>
    <property type="match status" value="1"/>
</dbReference>
<dbReference type="SUPFAM" id="SSF53850">
    <property type="entry name" value="Periplasmic binding protein-like II"/>
    <property type="match status" value="1"/>
</dbReference>
<dbReference type="Gene3D" id="3.40.190.10">
    <property type="entry name" value="Periplasmic binding protein-like II"/>
    <property type="match status" value="1"/>
</dbReference>
<dbReference type="EMBL" id="FLRC01000007">
    <property type="protein sequence ID" value="SBT24304.1"/>
    <property type="molecule type" value="Genomic_DNA"/>
</dbReference>
<dbReference type="OrthoDB" id="8678477at2"/>
<gene>
    <name evidence="3" type="ORF">ODI_00506</name>
    <name evidence="4" type="ORF">ODI_R2331</name>
</gene>
<dbReference type="AlphaFoldDB" id="A0A1C3JYR9"/>
<evidence type="ECO:0000313" key="3">
    <source>
        <dbReference type="EMBL" id="SBT24304.1"/>
    </source>
</evidence>
<evidence type="ECO:0000313" key="5">
    <source>
        <dbReference type="Proteomes" id="UP000078558"/>
    </source>
</evidence>
<comment type="similarity">
    <text evidence="1">Belongs to the UPF0065 (bug) family.</text>
</comment>
<keyword evidence="2" id="KW-0732">Signal</keyword>
<dbReference type="KEGG" id="odi:ODI_R2331"/>